<feature type="domain" description="PASTA" evidence="2">
    <location>
        <begin position="315"/>
        <end position="387"/>
    </location>
</feature>
<protein>
    <submittedName>
        <fullName evidence="3">PASTA domain protein</fullName>
    </submittedName>
</protein>
<feature type="region of interest" description="Disordered" evidence="1">
    <location>
        <begin position="654"/>
        <end position="696"/>
    </location>
</feature>
<comment type="caution">
    <text evidence="3">The sequence shown here is derived from an EMBL/GenBank/DDBJ whole genome shotgun (WGS) entry which is preliminary data.</text>
</comment>
<evidence type="ECO:0000256" key="1">
    <source>
        <dbReference type="SAM" id="MobiDB-lite"/>
    </source>
</evidence>
<reference evidence="3" key="1">
    <citation type="submission" date="2006-05" db="EMBL/GenBank/DDBJ databases">
        <title>Annotation of the draft genome assembly of Desulfuromonas acetoxidans DSM 684.</title>
        <authorList>
            <consortium name="US DOE Joint Genome Institute (JGI-ORNL)"/>
            <person name="Larimer F."/>
            <person name="Land M."/>
            <person name="Hauser L."/>
        </authorList>
    </citation>
    <scope>NUCLEOTIDE SEQUENCE [LARGE SCALE GENOMIC DNA]</scope>
    <source>
        <strain evidence="3">DSM 684</strain>
    </source>
</reference>
<reference evidence="3" key="2">
    <citation type="submission" date="2006-05" db="EMBL/GenBank/DDBJ databases">
        <title>Sequencing of the draft genome and assembly of Desulfuromonas acetoxidans DSM 684.</title>
        <authorList>
            <consortium name="US DOE Joint Genome Institute (JGI-PGF)"/>
            <person name="Copeland A."/>
            <person name="Lucas S."/>
            <person name="Lapidus A."/>
            <person name="Barry K."/>
            <person name="Detter J.C."/>
            <person name="Glavina del Rio T."/>
            <person name="Hammon N."/>
            <person name="Israni S."/>
            <person name="Dalin E."/>
            <person name="Tice H."/>
            <person name="Bruce D."/>
            <person name="Pitluck S."/>
            <person name="Richardson P."/>
        </authorList>
    </citation>
    <scope>NUCLEOTIDE SEQUENCE [LARGE SCALE GENOMIC DNA]</scope>
    <source>
        <strain evidence="3">DSM 684</strain>
    </source>
</reference>
<proteinExistence type="predicted"/>
<dbReference type="Gene3D" id="3.30.10.20">
    <property type="match status" value="2"/>
</dbReference>
<keyword evidence="4" id="KW-1185">Reference proteome</keyword>
<organism evidence="3 4">
    <name type="scientific">Desulfuromonas acetoxidans (strain DSM 684 / 11070)</name>
    <dbReference type="NCBI Taxonomy" id="281689"/>
    <lineage>
        <taxon>Bacteria</taxon>
        <taxon>Pseudomonadati</taxon>
        <taxon>Thermodesulfobacteriota</taxon>
        <taxon>Desulfuromonadia</taxon>
        <taxon>Desulfuromonadales</taxon>
        <taxon>Desulfuromonadaceae</taxon>
        <taxon>Desulfuromonas</taxon>
    </lineage>
</organism>
<gene>
    <name evidence="3" type="ORF">Dace_0752</name>
</gene>
<dbReference type="CDD" id="cd06577">
    <property type="entry name" value="PASTA_pknB"/>
    <property type="match status" value="2"/>
</dbReference>
<dbReference type="Pfam" id="PF03793">
    <property type="entry name" value="PASTA"/>
    <property type="match status" value="2"/>
</dbReference>
<dbReference type="AlphaFoldDB" id="Q1JXI8"/>
<sequence>MRAVVVLHLIVVSALLGAFMISSGFCYSHDFRAIQHHEEPPSRGLLEFEILKRQEQEQADQRIKATRKAIADGAETVNAASGPVTNSAGGVKDALLKELSRANRGRQIKIIKQVFKTDKKGAVEILQKGGKNFTAVADKLDALDKAGTLASVAGALSGGDVVGVAEAVGNATASGALAGASAAAGAAAGAEAGTFVGALIGGPVGAPVGAAVGATTGAVVGAIGSSVAYNEYIAPNVEKVGDHISKQYQAWQEEGETKRRRIRTDFNLVYGHGHLSSTGYIDTDELHEQAQQIRDQRNSERMERHKQQVLDEINSVNGMLIVPDVAGKSKKDAEGLIRGAGFTAKVVEEQAAPRQELVGKVYSQMPSAKSAYPVGSFVTVIALVYSEITIDMPGVIGLKAQKARDVLEAAGLTVAAQVGKEAPDPDSEYKVFAQKPEPEKPVAVGQSVSLSLYGRYQGETVPAVVGLGKLEATLQMEAAGLRVTTVPGNAALSTDKVRTVQKQSLVAGKPVSSQGGDVVLTLFASCEKSDRCKTNQHAFYAAYQVKNYDRCREILTQSQDCAFHDSELAAINQLERHKEQSQFCQEQLVAMDSALRVYNWDRFKGILAQSKSCSFYADYLGMATEVEKRAEQRKQQHDRFHEGMAQIFGSAVHSALSQSVSSHKSKNPSKGSKNRSGSYRTYQADSPNYLESLSRD</sequence>
<evidence type="ECO:0000259" key="2">
    <source>
        <dbReference type="PROSITE" id="PS51178"/>
    </source>
</evidence>
<dbReference type="Proteomes" id="UP000005695">
    <property type="component" value="Unassembled WGS sequence"/>
</dbReference>
<evidence type="ECO:0000313" key="4">
    <source>
        <dbReference type="Proteomes" id="UP000005695"/>
    </source>
</evidence>
<accession>Q1JXI8</accession>
<evidence type="ECO:0000313" key="3">
    <source>
        <dbReference type="EMBL" id="EAT14974.1"/>
    </source>
</evidence>
<dbReference type="SMART" id="SM00740">
    <property type="entry name" value="PASTA"/>
    <property type="match status" value="3"/>
</dbReference>
<name>Q1JXI8_DESA6</name>
<dbReference type="EMBL" id="AAEW02000015">
    <property type="protein sequence ID" value="EAT14974.1"/>
    <property type="molecule type" value="Genomic_DNA"/>
</dbReference>
<dbReference type="InterPro" id="IPR005543">
    <property type="entry name" value="PASTA_dom"/>
</dbReference>
<dbReference type="PROSITE" id="PS51178">
    <property type="entry name" value="PASTA"/>
    <property type="match status" value="1"/>
</dbReference>
<feature type="compositionally biased region" description="Polar residues" evidence="1">
    <location>
        <begin position="655"/>
        <end position="696"/>
    </location>
</feature>